<evidence type="ECO:0000313" key="1">
    <source>
        <dbReference type="EMBL" id="DAE27709.1"/>
    </source>
</evidence>
<organism evidence="1">
    <name type="scientific">virus sp. ctpeS3</name>
    <dbReference type="NCBI Taxonomy" id="2826815"/>
    <lineage>
        <taxon>Viruses</taxon>
    </lineage>
</organism>
<accession>A0A8S5R9H8</accession>
<protein>
    <submittedName>
        <fullName evidence="1">Major tropism determinant</fullName>
    </submittedName>
</protein>
<sequence length="78" mass="8778">MAIQMRRGAYAQFDPSKMKAGEWAVSTDSDTKKQQIWMCFAPGVVKRMAALEDLQNELGKFATFGITDDGHFYVQTPD</sequence>
<name>A0A8S5R9H8_9VIRU</name>
<dbReference type="EMBL" id="BK015845">
    <property type="protein sequence ID" value="DAE27709.1"/>
    <property type="molecule type" value="Genomic_DNA"/>
</dbReference>
<proteinExistence type="predicted"/>
<reference evidence="1" key="1">
    <citation type="journal article" date="2021" name="Proc. Natl. Acad. Sci. U.S.A.">
        <title>A Catalog of Tens of Thousands of Viruses from Human Metagenomes Reveals Hidden Associations with Chronic Diseases.</title>
        <authorList>
            <person name="Tisza M.J."/>
            <person name="Buck C.B."/>
        </authorList>
    </citation>
    <scope>NUCLEOTIDE SEQUENCE</scope>
    <source>
        <strain evidence="1">CtpeS3</strain>
    </source>
</reference>